<evidence type="ECO:0000313" key="4">
    <source>
        <dbReference type="Proteomes" id="UP001294444"/>
    </source>
</evidence>
<feature type="region of interest" description="Disordered" evidence="1">
    <location>
        <begin position="1"/>
        <end position="53"/>
    </location>
</feature>
<evidence type="ECO:0000259" key="2">
    <source>
        <dbReference type="PROSITE" id="PS50275"/>
    </source>
</evidence>
<proteinExistence type="predicted"/>
<dbReference type="GO" id="GO:0005783">
    <property type="term" value="C:endoplasmic reticulum"/>
    <property type="evidence" value="ECO:0007669"/>
    <property type="project" value="TreeGrafter"/>
</dbReference>
<gene>
    <name evidence="3" type="ORF">MEPE_05456</name>
</gene>
<name>A0AAJ5C7B7_9BASI</name>
<evidence type="ECO:0000256" key="1">
    <source>
        <dbReference type="SAM" id="MobiDB-lite"/>
    </source>
</evidence>
<reference evidence="3" key="1">
    <citation type="submission" date="2023-10" db="EMBL/GenBank/DDBJ databases">
        <authorList>
            <person name="Guldener U."/>
        </authorList>
    </citation>
    <scope>NUCLEOTIDE SEQUENCE</scope>
    <source>
        <strain evidence="3">Mp4</strain>
    </source>
</reference>
<dbReference type="Pfam" id="PF02383">
    <property type="entry name" value="Syja_N"/>
    <property type="match status" value="1"/>
</dbReference>
<feature type="region of interest" description="Disordered" evidence="1">
    <location>
        <begin position="285"/>
        <end position="306"/>
    </location>
</feature>
<protein>
    <submittedName>
        <fullName evidence="3">Related to SAC1 - Phosphatidylinositol phosphate phosphatase</fullName>
    </submittedName>
</protein>
<sequence length="840" mass="91860">MFKAMFSSSSSSKQQKSTGNDAARASSSSKSTPLSPSSSPTVSSAPLLPSRASSSTMAGWTVTPFPHSLLERRIGILPTAQGLLVYPRSSSHLHSQHRHQQQYVSSHAAQHVKSGTMATTNIAASRPFGSGDGFKLATIGASSQSSPSTSVTPLLAAGAVPQITSLDVGFLVDWSKDAKVTPLQPDAWKAVLDNAASEDPTIECSGIIGLNRLFSSSYLFVITSSKLIGHYFHDSRPIYCCTGVLAIPLLREEAAQAIRAQLAKQGNIAAGRFSQAAAANSCIDENASSDSSFDEEADSSDTDYDDVETPAAIPKEPFFSSFSDSQRADTLRMPKSRPWLTRAARAVSDGRIETISEDSAAQAHIADATETSIDVVEAPQPDPTPHSPDAVQQSPAVDASVAVSATPHEQWHAAKQAELEDKTVREMAKYWARGEFWFAYDFDLTTSLQNKRRALESIRKPESNPGLSSMNHFPYQAHAPQATFPDSQRSIEFPLLAEPYSNLPLWRRADRRFWHNEHMSKDLIHAGLHAYILPVMQGYIQTAALPIQHIGASEQGQEQDESFPSSDPAHAVLRCQMMVLSRRSKERAGLRFQRRGINESGQVANFVETEQILYVLRDLSSLETASRFSGDALSFVQIRGSIPLYWSQSPFSLKPPPVLERTATENTEACRKHFAAQVDRYGALTCINLAEQGGKEGDISKAYRAAVEQLCSEDPAKDESGGKKWDRTKLHYVDFDFHKECSGMKFENVGKLIGQMEQTLGDMKYYHHRTIDPANPNAVEVTSRQTGVFRVSCLDCLDRTNVVQSAFARHVLTGQLAKLGIRVGVALPTTVATARYSNHP</sequence>
<feature type="compositionally biased region" description="Low complexity" evidence="1">
    <location>
        <begin position="390"/>
        <end position="405"/>
    </location>
</feature>
<dbReference type="PANTHER" id="PTHR45662">
    <property type="entry name" value="PHOSPHATIDYLINOSITIDE PHOSPHATASE SAC1"/>
    <property type="match status" value="1"/>
</dbReference>
<dbReference type="PROSITE" id="PS50275">
    <property type="entry name" value="SAC"/>
    <property type="match status" value="1"/>
</dbReference>
<evidence type="ECO:0000313" key="3">
    <source>
        <dbReference type="EMBL" id="SNX86747.1"/>
    </source>
</evidence>
<feature type="compositionally biased region" description="Acidic residues" evidence="1">
    <location>
        <begin position="292"/>
        <end position="306"/>
    </location>
</feature>
<dbReference type="InterPro" id="IPR002013">
    <property type="entry name" value="SAC_dom"/>
</dbReference>
<feature type="region of interest" description="Disordered" evidence="1">
    <location>
        <begin position="376"/>
        <end position="414"/>
    </location>
</feature>
<dbReference type="GO" id="GO:0046856">
    <property type="term" value="P:phosphatidylinositol dephosphorylation"/>
    <property type="evidence" value="ECO:0007669"/>
    <property type="project" value="TreeGrafter"/>
</dbReference>
<dbReference type="GO" id="GO:0043812">
    <property type="term" value="F:phosphatidylinositol-4-phosphate phosphatase activity"/>
    <property type="evidence" value="ECO:0007669"/>
    <property type="project" value="TreeGrafter"/>
</dbReference>
<feature type="compositionally biased region" description="Low complexity" evidence="1">
    <location>
        <begin position="25"/>
        <end position="53"/>
    </location>
</feature>
<accession>A0AAJ5C7B7</accession>
<feature type="compositionally biased region" description="Low complexity" evidence="1">
    <location>
        <begin position="7"/>
        <end position="17"/>
    </location>
</feature>
<keyword evidence="4" id="KW-1185">Reference proteome</keyword>
<dbReference type="AlphaFoldDB" id="A0AAJ5C7B7"/>
<dbReference type="PANTHER" id="PTHR45662:SF7">
    <property type="entry name" value="SACI DOMAIN PROTEIN (AFU_ORTHOLOGUE AFUA_1G15890)"/>
    <property type="match status" value="1"/>
</dbReference>
<dbReference type="Proteomes" id="UP001294444">
    <property type="component" value="Unassembled WGS sequence"/>
</dbReference>
<dbReference type="EMBL" id="OAPG01000015">
    <property type="protein sequence ID" value="SNX86747.1"/>
    <property type="molecule type" value="Genomic_DNA"/>
</dbReference>
<comment type="caution">
    <text evidence="3">The sequence shown here is derived from an EMBL/GenBank/DDBJ whole genome shotgun (WGS) entry which is preliminary data.</text>
</comment>
<organism evidence="3 4">
    <name type="scientific">Melanopsichium pennsylvanicum</name>
    <dbReference type="NCBI Taxonomy" id="63383"/>
    <lineage>
        <taxon>Eukaryota</taxon>
        <taxon>Fungi</taxon>
        <taxon>Dikarya</taxon>
        <taxon>Basidiomycota</taxon>
        <taxon>Ustilaginomycotina</taxon>
        <taxon>Ustilaginomycetes</taxon>
        <taxon>Ustilaginales</taxon>
        <taxon>Ustilaginaceae</taxon>
        <taxon>Melanopsichium</taxon>
    </lineage>
</organism>
<feature type="domain" description="SAC" evidence="2">
    <location>
        <begin position="427"/>
        <end position="821"/>
    </location>
</feature>